<dbReference type="InterPro" id="IPR013830">
    <property type="entry name" value="SGNH_hydro"/>
</dbReference>
<dbReference type="Proteomes" id="UP000027866">
    <property type="component" value="Unassembled WGS sequence"/>
</dbReference>
<dbReference type="Pfam" id="PF13472">
    <property type="entry name" value="Lipase_GDSL_2"/>
    <property type="match status" value="1"/>
</dbReference>
<gene>
    <name evidence="2" type="ORF">EH32_13005</name>
</gene>
<accession>A0A074N5B4</accession>
<evidence type="ECO:0000313" key="3">
    <source>
        <dbReference type="Proteomes" id="UP000027866"/>
    </source>
</evidence>
<dbReference type="EMBL" id="JMIX01000007">
    <property type="protein sequence ID" value="KEO93137.1"/>
    <property type="molecule type" value="Genomic_DNA"/>
</dbReference>
<proteinExistence type="predicted"/>
<evidence type="ECO:0000259" key="1">
    <source>
        <dbReference type="Pfam" id="PF13472"/>
    </source>
</evidence>
<feature type="domain" description="SGNH hydrolase-type esterase" evidence="1">
    <location>
        <begin position="9"/>
        <end position="170"/>
    </location>
</feature>
<dbReference type="PANTHER" id="PTHR30383:SF24">
    <property type="entry name" value="THIOESTERASE 1_PROTEASE 1_LYSOPHOSPHOLIPASE L1"/>
    <property type="match status" value="1"/>
</dbReference>
<protein>
    <recommendedName>
        <fullName evidence="1">SGNH hydrolase-type esterase domain-containing protein</fullName>
    </recommendedName>
</protein>
<organism evidence="2 3">
    <name type="scientific">Erythrobacter litoralis</name>
    <dbReference type="NCBI Taxonomy" id="39960"/>
    <lineage>
        <taxon>Bacteria</taxon>
        <taxon>Pseudomonadati</taxon>
        <taxon>Pseudomonadota</taxon>
        <taxon>Alphaproteobacteria</taxon>
        <taxon>Sphingomonadales</taxon>
        <taxon>Erythrobacteraceae</taxon>
        <taxon>Erythrobacter/Porphyrobacter group</taxon>
        <taxon>Erythrobacter</taxon>
    </lineage>
</organism>
<dbReference type="GO" id="GO:0004622">
    <property type="term" value="F:phosphatidylcholine lysophospholipase activity"/>
    <property type="evidence" value="ECO:0007669"/>
    <property type="project" value="TreeGrafter"/>
</dbReference>
<sequence>MGPERNILAFGDSLFAGYGLEEGESYPARLEMALRAKGVNADIVNAGVSGDTTAAGRLRLAFTLDAQEEKPDLFILELGGNDMLRGLSPAETRANLAAMLEELKQRGIPVLLMGMRAPPNYGPDYQRDFDAIYADLAQEYSADLVPFWLESIYEQQNLFQADRIHPTEQGIEELVEATLSDVRAALPETDEG</sequence>
<dbReference type="PANTHER" id="PTHR30383">
    <property type="entry name" value="THIOESTERASE 1/PROTEASE 1/LYSOPHOSPHOLIPASE L1"/>
    <property type="match status" value="1"/>
</dbReference>
<comment type="caution">
    <text evidence="2">The sequence shown here is derived from an EMBL/GenBank/DDBJ whole genome shotgun (WGS) entry which is preliminary data.</text>
</comment>
<dbReference type="InterPro" id="IPR051532">
    <property type="entry name" value="Ester_Hydrolysis_Enzymes"/>
</dbReference>
<dbReference type="InterPro" id="IPR036514">
    <property type="entry name" value="SGNH_hydro_sf"/>
</dbReference>
<name>A0A074N5B4_9SPHN</name>
<evidence type="ECO:0000313" key="2">
    <source>
        <dbReference type="EMBL" id="KEO93137.1"/>
    </source>
</evidence>
<reference evidence="2 3" key="1">
    <citation type="submission" date="2014-04" db="EMBL/GenBank/DDBJ databases">
        <title>A comprehensive comparison of genomes of Erythrobacter spp. Strains.</title>
        <authorList>
            <person name="Zheng Q."/>
        </authorList>
    </citation>
    <scope>NUCLEOTIDE SEQUENCE [LARGE SCALE GENOMIC DNA]</scope>
    <source>
        <strain evidence="2 3">DSM 8509</strain>
    </source>
</reference>
<dbReference type="CDD" id="cd01822">
    <property type="entry name" value="Lysophospholipase_L1_like"/>
    <property type="match status" value="1"/>
</dbReference>
<dbReference type="SUPFAM" id="SSF52266">
    <property type="entry name" value="SGNH hydrolase"/>
    <property type="match status" value="1"/>
</dbReference>
<dbReference type="AlphaFoldDB" id="A0A074N5B4"/>
<dbReference type="Gene3D" id="3.40.50.1110">
    <property type="entry name" value="SGNH hydrolase"/>
    <property type="match status" value="1"/>
</dbReference>
<keyword evidence="3" id="KW-1185">Reference proteome</keyword>